<dbReference type="GO" id="GO:0047661">
    <property type="term" value="F:amino-acid racemase activity"/>
    <property type="evidence" value="ECO:0007669"/>
    <property type="project" value="InterPro"/>
</dbReference>
<gene>
    <name evidence="2" type="ORF">APZ00_19515</name>
</gene>
<evidence type="ECO:0000313" key="2">
    <source>
        <dbReference type="EMBL" id="ALV28961.1"/>
    </source>
</evidence>
<dbReference type="PANTHER" id="PTHR28047:SF5">
    <property type="entry name" value="PROTEIN DCG1"/>
    <property type="match status" value="1"/>
</dbReference>
<evidence type="ECO:0008006" key="4">
    <source>
        <dbReference type="Google" id="ProtNLM"/>
    </source>
</evidence>
<comment type="similarity">
    <text evidence="1">Belongs to the HyuE racemase family.</text>
</comment>
<name>A0A0U3EBP2_9HYPH</name>
<evidence type="ECO:0000256" key="1">
    <source>
        <dbReference type="ARBA" id="ARBA00038414"/>
    </source>
</evidence>
<dbReference type="InterPro" id="IPR052186">
    <property type="entry name" value="Hydantoin_racemase-like"/>
</dbReference>
<dbReference type="Proteomes" id="UP000064921">
    <property type="component" value="Chromosome"/>
</dbReference>
<reference evidence="2 3" key="1">
    <citation type="submission" date="2015-10" db="EMBL/GenBank/DDBJ databases">
        <title>The world's first case of liver abscess caused by Pannonibacter phragmitetus.</title>
        <authorList>
            <person name="Ming D."/>
            <person name="Wang M."/>
            <person name="Zhou Y."/>
            <person name="Jiang T."/>
            <person name="Hu S."/>
        </authorList>
    </citation>
    <scope>NUCLEOTIDE SEQUENCE [LARGE SCALE GENOMIC DNA]</scope>
    <source>
        <strain evidence="2 3">31801</strain>
    </source>
</reference>
<dbReference type="KEGG" id="pphr:APZ00_19515"/>
<accession>A0A0U3EBP2</accession>
<dbReference type="InterPro" id="IPR053714">
    <property type="entry name" value="Iso_Racemase_Enz_sf"/>
</dbReference>
<dbReference type="PANTHER" id="PTHR28047">
    <property type="entry name" value="PROTEIN DCG1"/>
    <property type="match status" value="1"/>
</dbReference>
<evidence type="ECO:0000313" key="3">
    <source>
        <dbReference type="Proteomes" id="UP000064921"/>
    </source>
</evidence>
<dbReference type="Pfam" id="PF01177">
    <property type="entry name" value="Asp_Glu_race"/>
    <property type="match status" value="1"/>
</dbReference>
<protein>
    <recommendedName>
        <fullName evidence="4">Hydantoin racemase</fullName>
    </recommendedName>
</protein>
<dbReference type="Gene3D" id="3.40.50.12500">
    <property type="match status" value="1"/>
</dbReference>
<dbReference type="eggNOG" id="COG4126">
    <property type="taxonomic scope" value="Bacteria"/>
</dbReference>
<sequence>MKPRVALINPNTTVATTLAMVRLAAEAVPEIEFLPVTVAKGPPVITEPKALAQAAEHVAALADHLPEGISGVITAAFGDPGLEALRAALAVPVTGIAEAGMLAAAEGGRRFCVVTTTPDLAAPIKARAEAYGLGNSLTSVRLTAGDVHQVMADPARLEAALAEAIRLAISEDAAEAIVIGGGPLAVAARALAGQFCVPIIEPVPEAARRIARLIRRGDF</sequence>
<keyword evidence="3" id="KW-1185">Reference proteome</keyword>
<proteinExistence type="inferred from homology"/>
<dbReference type="EMBL" id="CP013068">
    <property type="protein sequence ID" value="ALV28961.1"/>
    <property type="molecule type" value="Genomic_DNA"/>
</dbReference>
<organism evidence="2 3">
    <name type="scientific">Pannonibacter phragmitetus</name>
    <dbReference type="NCBI Taxonomy" id="121719"/>
    <lineage>
        <taxon>Bacteria</taxon>
        <taxon>Pseudomonadati</taxon>
        <taxon>Pseudomonadota</taxon>
        <taxon>Alphaproteobacteria</taxon>
        <taxon>Hyphomicrobiales</taxon>
        <taxon>Stappiaceae</taxon>
        <taxon>Pannonibacter</taxon>
    </lineage>
</organism>
<dbReference type="RefSeq" id="WP_058899915.1">
    <property type="nucleotide sequence ID" value="NZ_CP013068.1"/>
</dbReference>
<dbReference type="InterPro" id="IPR015942">
    <property type="entry name" value="Asp/Glu/hydantoin_racemase"/>
</dbReference>
<dbReference type="AlphaFoldDB" id="A0A0U3EBP2"/>
<dbReference type="STRING" id="121719.APZ00_19515"/>